<keyword evidence="7" id="KW-0227">DNA damage</keyword>
<evidence type="ECO:0000313" key="15">
    <source>
        <dbReference type="Proteomes" id="UP001583193"/>
    </source>
</evidence>
<evidence type="ECO:0000256" key="11">
    <source>
        <dbReference type="ARBA" id="ARBA00049348"/>
    </source>
</evidence>
<gene>
    <name evidence="14" type="ORF">Plec18167_004362</name>
</gene>
<dbReference type="CDD" id="cd06445">
    <property type="entry name" value="ATase"/>
    <property type="match status" value="1"/>
</dbReference>
<accession>A0ABR3XSY3</accession>
<evidence type="ECO:0000256" key="5">
    <source>
        <dbReference type="ARBA" id="ARBA00022603"/>
    </source>
</evidence>
<sequence>MPSIEAVSSTAEINIPEHRIKKGISEAAILHKTTIPSKITKRSSPSQSLNSSNNRKNQTTSSTSLAATLLIPQSEIPSITKSLHRISSHPTLTPYRRLVYRTLLSVPPGRWTTYAALSAHLNSSARAIGNAMRTNPFAPNVPCHRVLATDRTIGGYKGAWGNGGSYAVEKTKLLKGEGIMFDDKGRAVGECFDGFVDLGEVHLGQKE</sequence>
<dbReference type="InterPro" id="IPR001497">
    <property type="entry name" value="MethylDNA_cys_MeTrfase_AS"/>
</dbReference>
<proteinExistence type="inferred from homology"/>
<dbReference type="InterPro" id="IPR014048">
    <property type="entry name" value="MethylDNA_cys_MeTrfase_DNA-bd"/>
</dbReference>
<dbReference type="Proteomes" id="UP001583193">
    <property type="component" value="Unassembled WGS sequence"/>
</dbReference>
<evidence type="ECO:0000256" key="10">
    <source>
        <dbReference type="ARBA" id="ARBA00031621"/>
    </source>
</evidence>
<comment type="caution">
    <text evidence="14">The sequence shown here is derived from an EMBL/GenBank/DDBJ whole genome shotgun (WGS) entry which is preliminary data.</text>
</comment>
<name>A0ABR3XSY3_9EURO</name>
<evidence type="ECO:0000256" key="1">
    <source>
        <dbReference type="ARBA" id="ARBA00001286"/>
    </source>
</evidence>
<evidence type="ECO:0000313" key="14">
    <source>
        <dbReference type="EMBL" id="KAL1879063.1"/>
    </source>
</evidence>
<dbReference type="InterPro" id="IPR036217">
    <property type="entry name" value="MethylDNA_cys_MeTrfase_DNAb"/>
</dbReference>
<comment type="similarity">
    <text evidence="2">Belongs to the MGMT family.</text>
</comment>
<evidence type="ECO:0000256" key="12">
    <source>
        <dbReference type="SAM" id="MobiDB-lite"/>
    </source>
</evidence>
<evidence type="ECO:0000256" key="9">
    <source>
        <dbReference type="ARBA" id="ARBA00030795"/>
    </source>
</evidence>
<keyword evidence="15" id="KW-1185">Reference proteome</keyword>
<keyword evidence="5" id="KW-0489">Methyltransferase</keyword>
<feature type="domain" description="Methylated-DNA-[protein]-cysteine S-methyltransferase DNA binding" evidence="13">
    <location>
        <begin position="95"/>
        <end position="178"/>
    </location>
</feature>
<comment type="catalytic activity">
    <reaction evidence="11">
        <text>a 6-O-methyl-2'-deoxyguanosine in DNA + L-cysteinyl-[protein] = S-methyl-L-cysteinyl-[protein] + a 2'-deoxyguanosine in DNA</text>
        <dbReference type="Rhea" id="RHEA:24000"/>
        <dbReference type="Rhea" id="RHEA-COMP:10131"/>
        <dbReference type="Rhea" id="RHEA-COMP:10132"/>
        <dbReference type="Rhea" id="RHEA-COMP:11367"/>
        <dbReference type="Rhea" id="RHEA-COMP:11368"/>
        <dbReference type="ChEBI" id="CHEBI:29950"/>
        <dbReference type="ChEBI" id="CHEBI:82612"/>
        <dbReference type="ChEBI" id="CHEBI:85445"/>
        <dbReference type="ChEBI" id="CHEBI:85448"/>
        <dbReference type="EC" id="2.1.1.63"/>
    </reaction>
</comment>
<reference evidence="14 15" key="1">
    <citation type="journal article" date="2024" name="IMA Fungus">
        <title>IMA Genome - F19 : A genome assembly and annotation guide to empower mycologists, including annotated draft genome sequences of Ceratocystis pirilliformis, Diaporthe australafricana, Fusarium ophioides, Paecilomyces lecythidis, and Sporothrix stenoceras.</title>
        <authorList>
            <person name="Aylward J."/>
            <person name="Wilson A.M."/>
            <person name="Visagie C.M."/>
            <person name="Spraker J."/>
            <person name="Barnes I."/>
            <person name="Buitendag C."/>
            <person name="Ceriani C."/>
            <person name="Del Mar Angel L."/>
            <person name="du Plessis D."/>
            <person name="Fuchs T."/>
            <person name="Gasser K."/>
            <person name="Kramer D."/>
            <person name="Li W."/>
            <person name="Munsamy K."/>
            <person name="Piso A."/>
            <person name="Price J.L."/>
            <person name="Sonnekus B."/>
            <person name="Thomas C."/>
            <person name="van der Nest A."/>
            <person name="van Dijk A."/>
            <person name="van Heerden A."/>
            <person name="van Vuuren N."/>
            <person name="Yilmaz N."/>
            <person name="Duong T.A."/>
            <person name="van der Merwe N.A."/>
            <person name="Wingfield M.J."/>
            <person name="Wingfield B.D."/>
        </authorList>
    </citation>
    <scope>NUCLEOTIDE SEQUENCE [LARGE SCALE GENOMIC DNA]</scope>
    <source>
        <strain evidence="14 15">CMW 18167</strain>
    </source>
</reference>
<dbReference type="EMBL" id="JAVDPF010000011">
    <property type="protein sequence ID" value="KAL1879063.1"/>
    <property type="molecule type" value="Genomic_DNA"/>
</dbReference>
<evidence type="ECO:0000259" key="13">
    <source>
        <dbReference type="Pfam" id="PF01035"/>
    </source>
</evidence>
<dbReference type="InterPro" id="IPR036388">
    <property type="entry name" value="WH-like_DNA-bd_sf"/>
</dbReference>
<dbReference type="PROSITE" id="PS00374">
    <property type="entry name" value="MGMT"/>
    <property type="match status" value="1"/>
</dbReference>
<protein>
    <recommendedName>
        <fullName evidence="4">Methylated-DNA--protein-cysteine methyltransferase</fullName>
        <ecNumber evidence="3">2.1.1.63</ecNumber>
    </recommendedName>
    <alternativeName>
        <fullName evidence="9">6-O-methylguanine-DNA methyltransferase</fullName>
    </alternativeName>
    <alternativeName>
        <fullName evidence="10">O-6-methylguanine-DNA-alkyltransferase</fullName>
    </alternativeName>
</protein>
<dbReference type="SUPFAM" id="SSF46767">
    <property type="entry name" value="Methylated DNA-protein cysteine methyltransferase, C-terminal domain"/>
    <property type="match status" value="1"/>
</dbReference>
<evidence type="ECO:0000256" key="2">
    <source>
        <dbReference type="ARBA" id="ARBA00008711"/>
    </source>
</evidence>
<evidence type="ECO:0000256" key="3">
    <source>
        <dbReference type="ARBA" id="ARBA00011918"/>
    </source>
</evidence>
<evidence type="ECO:0000256" key="4">
    <source>
        <dbReference type="ARBA" id="ARBA00015377"/>
    </source>
</evidence>
<dbReference type="PANTHER" id="PTHR10815">
    <property type="entry name" value="METHYLATED-DNA--PROTEIN-CYSTEINE METHYLTRANSFERASE"/>
    <property type="match status" value="1"/>
</dbReference>
<feature type="region of interest" description="Disordered" evidence="12">
    <location>
        <begin position="35"/>
        <end position="66"/>
    </location>
</feature>
<evidence type="ECO:0000256" key="8">
    <source>
        <dbReference type="ARBA" id="ARBA00023204"/>
    </source>
</evidence>
<organism evidence="14 15">
    <name type="scientific">Paecilomyces lecythidis</name>
    <dbReference type="NCBI Taxonomy" id="3004212"/>
    <lineage>
        <taxon>Eukaryota</taxon>
        <taxon>Fungi</taxon>
        <taxon>Dikarya</taxon>
        <taxon>Ascomycota</taxon>
        <taxon>Pezizomycotina</taxon>
        <taxon>Eurotiomycetes</taxon>
        <taxon>Eurotiomycetidae</taxon>
        <taxon>Eurotiales</taxon>
        <taxon>Thermoascaceae</taxon>
        <taxon>Paecilomyces</taxon>
    </lineage>
</organism>
<dbReference type="EC" id="2.1.1.63" evidence="3"/>
<dbReference type="PANTHER" id="PTHR10815:SF13">
    <property type="entry name" value="METHYLATED-DNA--PROTEIN-CYSTEINE METHYLTRANSFERASE"/>
    <property type="match status" value="1"/>
</dbReference>
<dbReference type="Pfam" id="PF01035">
    <property type="entry name" value="DNA_binding_1"/>
    <property type="match status" value="1"/>
</dbReference>
<evidence type="ECO:0000256" key="7">
    <source>
        <dbReference type="ARBA" id="ARBA00022763"/>
    </source>
</evidence>
<dbReference type="Gene3D" id="1.10.10.10">
    <property type="entry name" value="Winged helix-like DNA-binding domain superfamily/Winged helix DNA-binding domain"/>
    <property type="match status" value="1"/>
</dbReference>
<comment type="catalytic activity">
    <reaction evidence="1">
        <text>a 4-O-methyl-thymidine in DNA + L-cysteinyl-[protein] = a thymidine in DNA + S-methyl-L-cysteinyl-[protein]</text>
        <dbReference type="Rhea" id="RHEA:53428"/>
        <dbReference type="Rhea" id="RHEA-COMP:10131"/>
        <dbReference type="Rhea" id="RHEA-COMP:10132"/>
        <dbReference type="Rhea" id="RHEA-COMP:13555"/>
        <dbReference type="Rhea" id="RHEA-COMP:13556"/>
        <dbReference type="ChEBI" id="CHEBI:29950"/>
        <dbReference type="ChEBI" id="CHEBI:82612"/>
        <dbReference type="ChEBI" id="CHEBI:137386"/>
        <dbReference type="ChEBI" id="CHEBI:137387"/>
        <dbReference type="EC" id="2.1.1.63"/>
    </reaction>
</comment>
<keyword evidence="6" id="KW-0808">Transferase</keyword>
<dbReference type="NCBIfam" id="TIGR00589">
    <property type="entry name" value="ogt"/>
    <property type="match status" value="1"/>
</dbReference>
<feature type="compositionally biased region" description="Low complexity" evidence="12">
    <location>
        <begin position="43"/>
        <end position="66"/>
    </location>
</feature>
<keyword evidence="8" id="KW-0234">DNA repair</keyword>
<evidence type="ECO:0000256" key="6">
    <source>
        <dbReference type="ARBA" id="ARBA00022679"/>
    </source>
</evidence>